<feature type="repeat" description="ANK" evidence="3">
    <location>
        <begin position="150"/>
        <end position="178"/>
    </location>
</feature>
<sequence length="293" mass="32805">MVPESKICLHLLRKLNYDGLRFPSLPNDDAVVWWLMHEILRSINGGTVPEDLTKAVSCAVQAIVEWNLGSSTEDERYWKAACMLVTTYKGKIWVADQLLAAYSDVSNTSFHVTEGLQYLYILPMAAYYGNKSVVEKILKDGVDVNSSDKYLGNALHAAAHRGNTDMIQLLLDNGADVNSGCGNSPLHAAAMKGHEEAVRLLLKQRDIDVNSKNLQNQTPLLVAVKKRHTGVVRLLLERNDIDINFHNGDGRTALCQAMAVVGNEGIVELLLERSEPDIRRRFPWDKFRLCRYS</sequence>
<evidence type="ECO:0000313" key="5">
    <source>
        <dbReference type="Proteomes" id="UP000053958"/>
    </source>
</evidence>
<dbReference type="PANTHER" id="PTHR24124:SF14">
    <property type="entry name" value="CHROMOSOME UNDETERMINED SCAFFOLD_25, WHOLE GENOME SHOTGUN SEQUENCE"/>
    <property type="match status" value="1"/>
</dbReference>
<dbReference type="Pfam" id="PF12796">
    <property type="entry name" value="Ank_2"/>
    <property type="match status" value="1"/>
</dbReference>
<comment type="caution">
    <text evidence="4">The sequence shown here is derived from an EMBL/GenBank/DDBJ whole genome shotgun (WGS) entry which is preliminary data.</text>
</comment>
<dbReference type="PROSITE" id="PS50088">
    <property type="entry name" value="ANK_REPEAT"/>
    <property type="match status" value="3"/>
</dbReference>
<dbReference type="InterPro" id="IPR036770">
    <property type="entry name" value="Ankyrin_rpt-contain_sf"/>
</dbReference>
<dbReference type="Proteomes" id="UP000053958">
    <property type="component" value="Unassembled WGS sequence"/>
</dbReference>
<name>A0A0F4YTL7_RASE3</name>
<dbReference type="GeneID" id="25316729"/>
<feature type="repeat" description="ANK" evidence="3">
    <location>
        <begin position="181"/>
        <end position="214"/>
    </location>
</feature>
<evidence type="ECO:0000256" key="3">
    <source>
        <dbReference type="PROSITE-ProRule" id="PRU00023"/>
    </source>
</evidence>
<dbReference type="AlphaFoldDB" id="A0A0F4YTL7"/>
<dbReference type="GO" id="GO:0005634">
    <property type="term" value="C:nucleus"/>
    <property type="evidence" value="ECO:0007669"/>
    <property type="project" value="TreeGrafter"/>
</dbReference>
<evidence type="ECO:0000313" key="4">
    <source>
        <dbReference type="EMBL" id="KKA21594.1"/>
    </source>
</evidence>
<dbReference type="Gene3D" id="1.25.40.20">
    <property type="entry name" value="Ankyrin repeat-containing domain"/>
    <property type="match status" value="2"/>
</dbReference>
<dbReference type="PANTHER" id="PTHR24124">
    <property type="entry name" value="ANKYRIN REPEAT FAMILY A"/>
    <property type="match status" value="1"/>
</dbReference>
<proteinExistence type="predicted"/>
<gene>
    <name evidence="4" type="ORF">T310_4381</name>
</gene>
<dbReference type="SMART" id="SM00248">
    <property type="entry name" value="ANK"/>
    <property type="match status" value="5"/>
</dbReference>
<evidence type="ECO:0000256" key="2">
    <source>
        <dbReference type="ARBA" id="ARBA00023043"/>
    </source>
</evidence>
<keyword evidence="1" id="KW-0677">Repeat</keyword>
<accession>A0A0F4YTL7</accession>
<dbReference type="SUPFAM" id="SSF48403">
    <property type="entry name" value="Ankyrin repeat"/>
    <property type="match status" value="1"/>
</dbReference>
<keyword evidence="2 3" id="KW-0040">ANK repeat</keyword>
<feature type="repeat" description="ANK" evidence="3">
    <location>
        <begin position="122"/>
        <end position="149"/>
    </location>
</feature>
<dbReference type="RefSeq" id="XP_013328206.1">
    <property type="nucleotide sequence ID" value="XM_013472752.1"/>
</dbReference>
<dbReference type="STRING" id="1408163.A0A0F4YTL7"/>
<dbReference type="Pfam" id="PF00023">
    <property type="entry name" value="Ank"/>
    <property type="match status" value="2"/>
</dbReference>
<dbReference type="GO" id="GO:0010468">
    <property type="term" value="P:regulation of gene expression"/>
    <property type="evidence" value="ECO:0007669"/>
    <property type="project" value="TreeGrafter"/>
</dbReference>
<protein>
    <submittedName>
        <fullName evidence="4">Ankyrin</fullName>
    </submittedName>
</protein>
<keyword evidence="5" id="KW-1185">Reference proteome</keyword>
<organism evidence="4 5">
    <name type="scientific">Rasamsonia emersonii (strain ATCC 16479 / CBS 393.64 / IMI 116815)</name>
    <dbReference type="NCBI Taxonomy" id="1408163"/>
    <lineage>
        <taxon>Eukaryota</taxon>
        <taxon>Fungi</taxon>
        <taxon>Dikarya</taxon>
        <taxon>Ascomycota</taxon>
        <taxon>Pezizomycotina</taxon>
        <taxon>Eurotiomycetes</taxon>
        <taxon>Eurotiomycetidae</taxon>
        <taxon>Eurotiales</taxon>
        <taxon>Trichocomaceae</taxon>
        <taxon>Rasamsonia</taxon>
    </lineage>
</organism>
<dbReference type="PROSITE" id="PS50297">
    <property type="entry name" value="ANK_REP_REGION"/>
    <property type="match status" value="2"/>
</dbReference>
<reference evidence="4 5" key="1">
    <citation type="submission" date="2015-04" db="EMBL/GenBank/DDBJ databases">
        <authorList>
            <person name="Heijne W.H."/>
            <person name="Fedorova N.D."/>
            <person name="Nierman W.C."/>
            <person name="Vollebregt A.W."/>
            <person name="Zhao Z."/>
            <person name="Wu L."/>
            <person name="Kumar M."/>
            <person name="Stam H."/>
            <person name="van den Berg M.A."/>
            <person name="Pel H.J."/>
        </authorList>
    </citation>
    <scope>NUCLEOTIDE SEQUENCE [LARGE SCALE GENOMIC DNA]</scope>
    <source>
        <strain evidence="4 5">CBS 393.64</strain>
    </source>
</reference>
<dbReference type="InterPro" id="IPR002110">
    <property type="entry name" value="Ankyrin_rpt"/>
</dbReference>
<dbReference type="EMBL" id="LASV01000179">
    <property type="protein sequence ID" value="KKA21594.1"/>
    <property type="molecule type" value="Genomic_DNA"/>
</dbReference>
<dbReference type="OrthoDB" id="4224975at2759"/>
<evidence type="ECO:0000256" key="1">
    <source>
        <dbReference type="ARBA" id="ARBA00022737"/>
    </source>
</evidence>